<proteinExistence type="predicted"/>
<protein>
    <submittedName>
        <fullName evidence="1">Carboxymuconolactone decarboxylase family protein</fullName>
    </submittedName>
</protein>
<sequence length="74" mass="8357">MAILAEQTANFSPREQVALAYVDQMMAYHGVIPDELMSQVKAHFSEDELVALTFHIGLMNAANWFVIAMELEQE</sequence>
<dbReference type="Gene3D" id="1.20.1290.10">
    <property type="entry name" value="AhpD-like"/>
    <property type="match status" value="1"/>
</dbReference>
<evidence type="ECO:0000313" key="2">
    <source>
        <dbReference type="Proteomes" id="UP001597343"/>
    </source>
</evidence>
<comment type="caution">
    <text evidence="1">The sequence shown here is derived from an EMBL/GenBank/DDBJ whole genome shotgun (WGS) entry which is preliminary data.</text>
</comment>
<organism evidence="1 2">
    <name type="scientific">Tumebacillus lipolyticus</name>
    <dbReference type="NCBI Taxonomy" id="1280370"/>
    <lineage>
        <taxon>Bacteria</taxon>
        <taxon>Bacillati</taxon>
        <taxon>Bacillota</taxon>
        <taxon>Bacilli</taxon>
        <taxon>Bacillales</taxon>
        <taxon>Alicyclobacillaceae</taxon>
        <taxon>Tumebacillus</taxon>
    </lineage>
</organism>
<dbReference type="RefSeq" id="WP_386047712.1">
    <property type="nucleotide sequence ID" value="NZ_JBHUIO010000009.1"/>
</dbReference>
<gene>
    <name evidence="1" type="ORF">ACFSOY_14320</name>
</gene>
<accession>A0ABW4ZZN6</accession>
<reference evidence="2" key="1">
    <citation type="journal article" date="2019" name="Int. J. Syst. Evol. Microbiol.">
        <title>The Global Catalogue of Microorganisms (GCM) 10K type strain sequencing project: providing services to taxonomists for standard genome sequencing and annotation.</title>
        <authorList>
            <consortium name="The Broad Institute Genomics Platform"/>
            <consortium name="The Broad Institute Genome Sequencing Center for Infectious Disease"/>
            <person name="Wu L."/>
            <person name="Ma J."/>
        </authorList>
    </citation>
    <scope>NUCLEOTIDE SEQUENCE [LARGE SCALE GENOMIC DNA]</scope>
    <source>
        <strain evidence="2">CGMCC 1.13574</strain>
    </source>
</reference>
<dbReference type="InterPro" id="IPR029032">
    <property type="entry name" value="AhpD-like"/>
</dbReference>
<dbReference type="EMBL" id="JBHUIO010000009">
    <property type="protein sequence ID" value="MFD2171139.1"/>
    <property type="molecule type" value="Genomic_DNA"/>
</dbReference>
<dbReference type="SUPFAM" id="SSF69118">
    <property type="entry name" value="AhpD-like"/>
    <property type="match status" value="1"/>
</dbReference>
<evidence type="ECO:0000313" key="1">
    <source>
        <dbReference type="EMBL" id="MFD2171139.1"/>
    </source>
</evidence>
<dbReference type="Proteomes" id="UP001597343">
    <property type="component" value="Unassembled WGS sequence"/>
</dbReference>
<name>A0ABW4ZZN6_9BACL</name>
<keyword evidence="2" id="KW-1185">Reference proteome</keyword>